<gene>
    <name evidence="2" type="ORF">COX05_04545</name>
</gene>
<keyword evidence="1" id="KW-0812">Transmembrane</keyword>
<keyword evidence="1" id="KW-0472">Membrane</keyword>
<accession>A0A2H0BER9</accession>
<proteinExistence type="predicted"/>
<evidence type="ECO:0000256" key="1">
    <source>
        <dbReference type="SAM" id="Phobius"/>
    </source>
</evidence>
<organism evidence="2 3">
    <name type="scientific">candidate division WWE3 bacterium CG22_combo_CG10-13_8_21_14_all_39_12</name>
    <dbReference type="NCBI Taxonomy" id="1975094"/>
    <lineage>
        <taxon>Bacteria</taxon>
        <taxon>Katanobacteria</taxon>
    </lineage>
</organism>
<protein>
    <submittedName>
        <fullName evidence="2">Uncharacterized protein</fullName>
    </submittedName>
</protein>
<feature type="transmembrane region" description="Helical" evidence="1">
    <location>
        <begin position="6"/>
        <end position="23"/>
    </location>
</feature>
<dbReference type="AlphaFoldDB" id="A0A2H0BER9"/>
<reference evidence="2 3" key="1">
    <citation type="submission" date="2017-09" db="EMBL/GenBank/DDBJ databases">
        <title>Depth-based differentiation of microbial function through sediment-hosted aquifers and enrichment of novel symbionts in the deep terrestrial subsurface.</title>
        <authorList>
            <person name="Probst A.J."/>
            <person name="Ladd B."/>
            <person name="Jarett J.K."/>
            <person name="Geller-Mcgrath D.E."/>
            <person name="Sieber C.M."/>
            <person name="Emerson J.B."/>
            <person name="Anantharaman K."/>
            <person name="Thomas B.C."/>
            <person name="Malmstrom R."/>
            <person name="Stieglmeier M."/>
            <person name="Klingl A."/>
            <person name="Woyke T."/>
            <person name="Ryan C.M."/>
            <person name="Banfield J.F."/>
        </authorList>
    </citation>
    <scope>NUCLEOTIDE SEQUENCE [LARGE SCALE GENOMIC DNA]</scope>
    <source>
        <strain evidence="2">CG22_combo_CG10-13_8_21_14_all_39_12</strain>
    </source>
</reference>
<sequence length="287" mass="32332">MVDPTTIFVIVILSVVLIVLAWLSKSLSIDVSWTEASRIPTIKISFLKDPDPQSILSLIGLGSEDDDLGFITTNLLGEFKVIYGKNEPSILTKHLEILATRDIQSFTYHNPDSNAQIYVMEGFSKRSKDYSKIRDFPTWDGVSSKGSFSSMHKVSLPIPSLKNGASRRLSFKAKLFGGYQETLEGNDIISHAFSFRMDSLTKQADLIFEIPNGTISNIISFEVLTENSQKIVFEKTFEMEVGSFSVGNYGHGWVRKTNDHTTIYWHVPRKIYAGGICKLTWQTERML</sequence>
<keyword evidence="1" id="KW-1133">Transmembrane helix</keyword>
<evidence type="ECO:0000313" key="2">
    <source>
        <dbReference type="EMBL" id="PIP56173.1"/>
    </source>
</evidence>
<comment type="caution">
    <text evidence="2">The sequence shown here is derived from an EMBL/GenBank/DDBJ whole genome shotgun (WGS) entry which is preliminary data.</text>
</comment>
<dbReference type="Proteomes" id="UP000228495">
    <property type="component" value="Unassembled WGS sequence"/>
</dbReference>
<evidence type="ECO:0000313" key="3">
    <source>
        <dbReference type="Proteomes" id="UP000228495"/>
    </source>
</evidence>
<name>A0A2H0BER9_UNCKA</name>
<dbReference type="EMBL" id="PCSU01000077">
    <property type="protein sequence ID" value="PIP56173.1"/>
    <property type="molecule type" value="Genomic_DNA"/>
</dbReference>